<evidence type="ECO:0000313" key="1">
    <source>
        <dbReference type="EMBL" id="RWR88504.1"/>
    </source>
</evidence>
<dbReference type="STRING" id="337451.A0A443PCL0"/>
<dbReference type="PANTHER" id="PTHR42873:SF1">
    <property type="entry name" value="S-ADENOSYLMETHIONINE-DEPENDENT METHYLTRANSFERASE DOMAIN-CONTAINING PROTEIN"/>
    <property type="match status" value="1"/>
</dbReference>
<name>A0A443PCL0_9MAGN</name>
<protein>
    <submittedName>
        <fullName evidence="1">Pseudouridine synthase/archaeosine transglycosylase</fullName>
    </submittedName>
</protein>
<dbReference type="EMBL" id="QPKB01000007">
    <property type="protein sequence ID" value="RWR88504.1"/>
    <property type="molecule type" value="Genomic_DNA"/>
</dbReference>
<dbReference type="OrthoDB" id="269872at2759"/>
<organism evidence="1 2">
    <name type="scientific">Cinnamomum micranthum f. kanehirae</name>
    <dbReference type="NCBI Taxonomy" id="337451"/>
    <lineage>
        <taxon>Eukaryota</taxon>
        <taxon>Viridiplantae</taxon>
        <taxon>Streptophyta</taxon>
        <taxon>Embryophyta</taxon>
        <taxon>Tracheophyta</taxon>
        <taxon>Spermatophyta</taxon>
        <taxon>Magnoliopsida</taxon>
        <taxon>Magnoliidae</taxon>
        <taxon>Laurales</taxon>
        <taxon>Lauraceae</taxon>
        <taxon>Cinnamomum</taxon>
    </lineage>
</organism>
<dbReference type="Gene3D" id="3.30.750.80">
    <property type="entry name" value="RNA methyltransferase domain (HRMD) like"/>
    <property type="match status" value="1"/>
</dbReference>
<proteinExistence type="predicted"/>
<dbReference type="AlphaFoldDB" id="A0A443PCL0"/>
<dbReference type="PANTHER" id="PTHR42873">
    <property type="entry name" value="RIBOSOMAL RNA LARGE SUBUNIT METHYLTRANSFERASE"/>
    <property type="match status" value="1"/>
</dbReference>
<dbReference type="Proteomes" id="UP000283530">
    <property type="component" value="Unassembled WGS sequence"/>
</dbReference>
<sequence>MKIDEATSKASKMVHTSEELKEWLEPPYLMKLDEGTSKAFMMDYTLEELKERLSGLIVDVFGNLAVIASSAAWVEKYKSEIQFYISRISEINHIKWRPSVDMLKEEGLDLSDPRD</sequence>
<evidence type="ECO:0000313" key="2">
    <source>
        <dbReference type="Proteomes" id="UP000283530"/>
    </source>
</evidence>
<accession>A0A443PCL0</accession>
<reference evidence="1 2" key="1">
    <citation type="journal article" date="2019" name="Nat. Plants">
        <title>Stout camphor tree genome fills gaps in understanding of flowering plant genome evolution.</title>
        <authorList>
            <person name="Chaw S.M."/>
            <person name="Liu Y.C."/>
            <person name="Wu Y.W."/>
            <person name="Wang H.Y."/>
            <person name="Lin C.I."/>
            <person name="Wu C.S."/>
            <person name="Ke H.M."/>
            <person name="Chang L.Y."/>
            <person name="Hsu C.Y."/>
            <person name="Yang H.T."/>
            <person name="Sudianto E."/>
            <person name="Hsu M.H."/>
            <person name="Wu K.P."/>
            <person name="Wang L.N."/>
            <person name="Leebens-Mack J.H."/>
            <person name="Tsai I.J."/>
        </authorList>
    </citation>
    <scope>NUCLEOTIDE SEQUENCE [LARGE SCALE GENOMIC DNA]</scope>
    <source>
        <strain evidence="2">cv. Chaw 1501</strain>
        <tissue evidence="1">Young leaves</tissue>
    </source>
</reference>
<comment type="caution">
    <text evidence="1">The sequence shown here is derived from an EMBL/GenBank/DDBJ whole genome shotgun (WGS) entry which is preliminary data.</text>
</comment>
<keyword evidence="2" id="KW-1185">Reference proteome</keyword>
<gene>
    <name evidence="1" type="ORF">CKAN_01751700</name>
</gene>